<comment type="similarity">
    <text evidence="11">Belongs to the KdpC family.</text>
</comment>
<evidence type="ECO:0000256" key="6">
    <source>
        <dbReference type="ARBA" id="ARBA00022840"/>
    </source>
</evidence>
<keyword evidence="10 11" id="KW-0472">Membrane</keyword>
<proteinExistence type="inferred from homology"/>
<keyword evidence="3 11" id="KW-0633">Potassium transport</keyword>
<evidence type="ECO:0000256" key="4">
    <source>
        <dbReference type="ARBA" id="ARBA00022692"/>
    </source>
</evidence>
<keyword evidence="1 11" id="KW-0813">Transport</keyword>
<keyword evidence="4 11" id="KW-0812">Transmembrane</keyword>
<evidence type="ECO:0000256" key="7">
    <source>
        <dbReference type="ARBA" id="ARBA00022958"/>
    </source>
</evidence>
<name>A0ABT9XYT5_9BACI</name>
<gene>
    <name evidence="11" type="primary">kdpC</name>
    <name evidence="12" type="ORF">J2S10_003825</name>
</gene>
<dbReference type="Pfam" id="PF02669">
    <property type="entry name" value="KdpC"/>
    <property type="match status" value="1"/>
</dbReference>
<evidence type="ECO:0000313" key="12">
    <source>
        <dbReference type="EMBL" id="MDQ0200636.1"/>
    </source>
</evidence>
<dbReference type="PANTHER" id="PTHR30042:SF2">
    <property type="entry name" value="POTASSIUM-TRANSPORTING ATPASE KDPC SUBUNIT"/>
    <property type="match status" value="1"/>
</dbReference>
<dbReference type="PANTHER" id="PTHR30042">
    <property type="entry name" value="POTASSIUM-TRANSPORTING ATPASE C CHAIN"/>
    <property type="match status" value="1"/>
</dbReference>
<sequence>MMRSLMIAIRSSVFLMILCGLIYPLATTGVSQVLFNKQAEGSLVSINGKIQGSELLAQGFKGPQWFHPRASAAKYDPKASAATNAAVASKEYIKTIKDNVNHLKKENDNIGTSIPADLVTTSGSGFDPDLSPEAAKAQVPRISQAKGISQDRLLSLINQHTKGRSLGIFGEPRVNVLDLNLALQNIK</sequence>
<keyword evidence="9 11" id="KW-0406">Ion transport</keyword>
<dbReference type="PIRSF" id="PIRSF001296">
    <property type="entry name" value="K_ATPase_KdpC"/>
    <property type="match status" value="1"/>
</dbReference>
<reference evidence="12 13" key="1">
    <citation type="submission" date="2023-07" db="EMBL/GenBank/DDBJ databases">
        <title>Genomic Encyclopedia of Type Strains, Phase IV (KMG-IV): sequencing the most valuable type-strain genomes for metagenomic binning, comparative biology and taxonomic classification.</title>
        <authorList>
            <person name="Goeker M."/>
        </authorList>
    </citation>
    <scope>NUCLEOTIDE SEQUENCE [LARGE SCALE GENOMIC DNA]</scope>
    <source>
        <strain evidence="12 13">DSM 27594</strain>
    </source>
</reference>
<evidence type="ECO:0000256" key="5">
    <source>
        <dbReference type="ARBA" id="ARBA00022741"/>
    </source>
</evidence>
<dbReference type="Proteomes" id="UP001224122">
    <property type="component" value="Unassembled WGS sequence"/>
</dbReference>
<evidence type="ECO:0000256" key="1">
    <source>
        <dbReference type="ARBA" id="ARBA00022448"/>
    </source>
</evidence>
<keyword evidence="13" id="KW-1185">Reference proteome</keyword>
<comment type="subcellular location">
    <subcellularLocation>
        <location evidence="11">Cell membrane</location>
        <topology evidence="11">Single-pass membrane protein</topology>
    </subcellularLocation>
</comment>
<dbReference type="InterPro" id="IPR003820">
    <property type="entry name" value="KdpC"/>
</dbReference>
<evidence type="ECO:0000256" key="10">
    <source>
        <dbReference type="ARBA" id="ARBA00023136"/>
    </source>
</evidence>
<keyword evidence="8 11" id="KW-1133">Transmembrane helix</keyword>
<keyword evidence="7 11" id="KW-0630">Potassium</keyword>
<evidence type="ECO:0000313" key="13">
    <source>
        <dbReference type="Proteomes" id="UP001224122"/>
    </source>
</evidence>
<evidence type="ECO:0000256" key="9">
    <source>
        <dbReference type="ARBA" id="ARBA00023065"/>
    </source>
</evidence>
<dbReference type="NCBIfam" id="TIGR00681">
    <property type="entry name" value="kdpC"/>
    <property type="match status" value="1"/>
</dbReference>
<dbReference type="EMBL" id="JAUSTW010000006">
    <property type="protein sequence ID" value="MDQ0200636.1"/>
    <property type="molecule type" value="Genomic_DNA"/>
</dbReference>
<keyword evidence="2 11" id="KW-1003">Cell membrane</keyword>
<evidence type="ECO:0000256" key="11">
    <source>
        <dbReference type="HAMAP-Rule" id="MF_00276"/>
    </source>
</evidence>
<organism evidence="12 13">
    <name type="scientific">Neobacillus ginsengisoli</name>
    <dbReference type="NCBI Taxonomy" id="904295"/>
    <lineage>
        <taxon>Bacteria</taxon>
        <taxon>Bacillati</taxon>
        <taxon>Bacillota</taxon>
        <taxon>Bacilli</taxon>
        <taxon>Bacillales</taxon>
        <taxon>Bacillaceae</taxon>
        <taxon>Neobacillus</taxon>
    </lineage>
</organism>
<evidence type="ECO:0000256" key="3">
    <source>
        <dbReference type="ARBA" id="ARBA00022538"/>
    </source>
</evidence>
<keyword evidence="5 11" id="KW-0547">Nucleotide-binding</keyword>
<comment type="subunit">
    <text evidence="11">The system is composed of three essential subunits: KdpA, KdpB and KdpC.</text>
</comment>
<dbReference type="NCBIfam" id="NF001454">
    <property type="entry name" value="PRK00315.1"/>
    <property type="match status" value="1"/>
</dbReference>
<accession>A0ABT9XYT5</accession>
<keyword evidence="6 11" id="KW-0067">ATP-binding</keyword>
<dbReference type="HAMAP" id="MF_00276">
    <property type="entry name" value="KdpC"/>
    <property type="match status" value="1"/>
</dbReference>
<evidence type="ECO:0000256" key="2">
    <source>
        <dbReference type="ARBA" id="ARBA00022475"/>
    </source>
</evidence>
<comment type="function">
    <text evidence="11">Part of the high-affinity ATP-driven potassium transport (or Kdp) system, which catalyzes the hydrolysis of ATP coupled with the electrogenic transport of potassium into the cytoplasm. This subunit acts as a catalytic chaperone that increases the ATP-binding affinity of the ATP-hydrolyzing subunit KdpB by the formation of a transient KdpB/KdpC/ATP ternary complex.</text>
</comment>
<protein>
    <recommendedName>
        <fullName evidence="11">Potassium-transporting ATPase KdpC subunit</fullName>
    </recommendedName>
    <alternativeName>
        <fullName evidence="11">ATP phosphohydrolase [potassium-transporting] C chain</fullName>
    </alternativeName>
    <alternativeName>
        <fullName evidence="11">Potassium-binding and translocating subunit C</fullName>
    </alternativeName>
    <alternativeName>
        <fullName evidence="11">Potassium-translocating ATPase C chain</fullName>
    </alternativeName>
</protein>
<comment type="caution">
    <text evidence="12">The sequence shown here is derived from an EMBL/GenBank/DDBJ whole genome shotgun (WGS) entry which is preliminary data.</text>
</comment>
<evidence type="ECO:0000256" key="8">
    <source>
        <dbReference type="ARBA" id="ARBA00022989"/>
    </source>
</evidence>